<gene>
    <name evidence="4" type="ORF">FO442_04640</name>
</gene>
<feature type="domain" description="Carrier" evidence="3">
    <location>
        <begin position="7"/>
        <end position="87"/>
    </location>
</feature>
<evidence type="ECO:0000259" key="3">
    <source>
        <dbReference type="PROSITE" id="PS50075"/>
    </source>
</evidence>
<reference evidence="4 5" key="1">
    <citation type="submission" date="2019-07" db="EMBL/GenBank/DDBJ databases">
        <authorList>
            <person name="Huq M.A."/>
        </authorList>
    </citation>
    <scope>NUCLEOTIDE SEQUENCE [LARGE SCALE GENOMIC DNA]</scope>
    <source>
        <strain evidence="4 5">MAH-3</strain>
    </source>
</reference>
<dbReference type="Pfam" id="PF00550">
    <property type="entry name" value="PP-binding"/>
    <property type="match status" value="1"/>
</dbReference>
<dbReference type="OrthoDB" id="9803943at2"/>
<sequence>MTTNREELIVEFKEHLIKYLNLLDLAPADIQNDVPLFGEELGLDSIDSVELIVLLDREYGIKIKNPTEGRQILVDVNTIVDYIIANRTK</sequence>
<dbReference type="InterPro" id="IPR006162">
    <property type="entry name" value="Ppantetheine_attach_site"/>
</dbReference>
<organism evidence="4 5">
    <name type="scientific">Fluviicola chungangensis</name>
    <dbReference type="NCBI Taxonomy" id="2597671"/>
    <lineage>
        <taxon>Bacteria</taxon>
        <taxon>Pseudomonadati</taxon>
        <taxon>Bacteroidota</taxon>
        <taxon>Flavobacteriia</taxon>
        <taxon>Flavobacteriales</taxon>
        <taxon>Crocinitomicaceae</taxon>
        <taxon>Fluviicola</taxon>
    </lineage>
</organism>
<proteinExistence type="predicted"/>
<dbReference type="Gene3D" id="1.10.1200.10">
    <property type="entry name" value="ACP-like"/>
    <property type="match status" value="1"/>
</dbReference>
<dbReference type="SUPFAM" id="SSF47336">
    <property type="entry name" value="ACP-like"/>
    <property type="match status" value="1"/>
</dbReference>
<evidence type="ECO:0000313" key="4">
    <source>
        <dbReference type="EMBL" id="TSJ46451.1"/>
    </source>
</evidence>
<accession>A0A556N2R9</accession>
<comment type="caution">
    <text evidence="4">The sequence shown here is derived from an EMBL/GenBank/DDBJ whole genome shotgun (WGS) entry which is preliminary data.</text>
</comment>
<dbReference type="PROSITE" id="PS00012">
    <property type="entry name" value="PHOSPHOPANTETHEINE"/>
    <property type="match status" value="1"/>
</dbReference>
<dbReference type="PROSITE" id="PS50075">
    <property type="entry name" value="CARRIER"/>
    <property type="match status" value="1"/>
</dbReference>
<keyword evidence="5" id="KW-1185">Reference proteome</keyword>
<dbReference type="AlphaFoldDB" id="A0A556N2R9"/>
<evidence type="ECO:0000256" key="2">
    <source>
        <dbReference type="ARBA" id="ARBA00022553"/>
    </source>
</evidence>
<name>A0A556N2R9_9FLAO</name>
<dbReference type="InterPro" id="IPR036736">
    <property type="entry name" value="ACP-like_sf"/>
</dbReference>
<dbReference type="RefSeq" id="WP_144331988.1">
    <property type="nucleotide sequence ID" value="NZ_VLPL01000002.1"/>
</dbReference>
<evidence type="ECO:0000313" key="5">
    <source>
        <dbReference type="Proteomes" id="UP000316008"/>
    </source>
</evidence>
<keyword evidence="1" id="KW-0596">Phosphopantetheine</keyword>
<keyword evidence="2" id="KW-0597">Phosphoprotein</keyword>
<protein>
    <submittedName>
        <fullName evidence="4">Acyl carrier protein</fullName>
    </submittedName>
</protein>
<dbReference type="Proteomes" id="UP000316008">
    <property type="component" value="Unassembled WGS sequence"/>
</dbReference>
<dbReference type="InterPro" id="IPR009081">
    <property type="entry name" value="PP-bd_ACP"/>
</dbReference>
<dbReference type="EMBL" id="VLPL01000002">
    <property type="protein sequence ID" value="TSJ46451.1"/>
    <property type="molecule type" value="Genomic_DNA"/>
</dbReference>
<evidence type="ECO:0000256" key="1">
    <source>
        <dbReference type="ARBA" id="ARBA00022450"/>
    </source>
</evidence>